<accession>A0A0A9HLN9</accession>
<dbReference type="EMBL" id="GBRH01160274">
    <property type="protein sequence ID" value="JAE37622.1"/>
    <property type="molecule type" value="Transcribed_RNA"/>
</dbReference>
<dbReference type="AlphaFoldDB" id="A0A0A9HLN9"/>
<organism evidence="1">
    <name type="scientific">Arundo donax</name>
    <name type="common">Giant reed</name>
    <name type="synonym">Donax arundinaceus</name>
    <dbReference type="NCBI Taxonomy" id="35708"/>
    <lineage>
        <taxon>Eukaryota</taxon>
        <taxon>Viridiplantae</taxon>
        <taxon>Streptophyta</taxon>
        <taxon>Embryophyta</taxon>
        <taxon>Tracheophyta</taxon>
        <taxon>Spermatophyta</taxon>
        <taxon>Magnoliopsida</taxon>
        <taxon>Liliopsida</taxon>
        <taxon>Poales</taxon>
        <taxon>Poaceae</taxon>
        <taxon>PACMAD clade</taxon>
        <taxon>Arundinoideae</taxon>
        <taxon>Arundineae</taxon>
        <taxon>Arundo</taxon>
    </lineage>
</organism>
<name>A0A0A9HLN9_ARUDO</name>
<protein>
    <submittedName>
        <fullName evidence="1">Uncharacterized protein</fullName>
    </submittedName>
</protein>
<evidence type="ECO:0000313" key="1">
    <source>
        <dbReference type="EMBL" id="JAE37622.1"/>
    </source>
</evidence>
<sequence>MISDFTASHVLLPGAISDERPCRLA</sequence>
<reference evidence="1" key="1">
    <citation type="submission" date="2014-09" db="EMBL/GenBank/DDBJ databases">
        <authorList>
            <person name="Magalhaes I.L.F."/>
            <person name="Oliveira U."/>
            <person name="Santos F.R."/>
            <person name="Vidigal T.H.D.A."/>
            <person name="Brescovit A.D."/>
            <person name="Santos A.J."/>
        </authorList>
    </citation>
    <scope>NUCLEOTIDE SEQUENCE</scope>
    <source>
        <tissue evidence="1">Shoot tissue taken approximately 20 cm above the soil surface</tissue>
    </source>
</reference>
<reference evidence="1" key="2">
    <citation type="journal article" date="2015" name="Data Brief">
        <title>Shoot transcriptome of the giant reed, Arundo donax.</title>
        <authorList>
            <person name="Barrero R.A."/>
            <person name="Guerrero F.D."/>
            <person name="Moolhuijzen P."/>
            <person name="Goolsby J.A."/>
            <person name="Tidwell J."/>
            <person name="Bellgard S.E."/>
            <person name="Bellgard M.I."/>
        </authorList>
    </citation>
    <scope>NUCLEOTIDE SEQUENCE</scope>
    <source>
        <tissue evidence="1">Shoot tissue taken approximately 20 cm above the soil surface</tissue>
    </source>
</reference>
<proteinExistence type="predicted"/>